<dbReference type="AlphaFoldDB" id="A0A0D6PKG1"/>
<dbReference type="STRING" id="1120923.SAMN02746095_01398"/>
<gene>
    <name evidence="1" type="ORF">Aam_089_017</name>
</gene>
<dbReference type="Gene3D" id="3.40.50.150">
    <property type="entry name" value="Vaccinia Virus protein VP39"/>
    <property type="match status" value="1"/>
</dbReference>
<dbReference type="SUPFAM" id="SSF53756">
    <property type="entry name" value="UDP-Glycosyltransferase/glycogen phosphorylase"/>
    <property type="match status" value="1"/>
</dbReference>
<dbReference type="Proteomes" id="UP000032668">
    <property type="component" value="Unassembled WGS sequence"/>
</dbReference>
<keyword evidence="2" id="KW-1185">Reference proteome</keyword>
<proteinExistence type="predicted"/>
<protein>
    <submittedName>
        <fullName evidence="1">Methyltransferase</fullName>
    </submittedName>
</protein>
<dbReference type="OrthoDB" id="9810247at2"/>
<sequence length="567" mass="63562">MNASHTHYPDFANPELLEKIPLSARTILDVGCAHGALGADYLRRNPVCRVLGIEMDKEAASHAQARLSEVFVGDVEKTQMPFEVPDGIDCIIYGDVLEHLTDPWAVLKEHAKYLSPHGTVLVCMPNIEHWSFVARVLTGNFDYDEQGLFDRTHLRWFTPRTMARALTDAGLELSDAAPRPIALGPAEKFTAAMAPALETLGVDPKEYLNRCAPLQVIWRARKVVQQRLEVNATMLAPQGGVSDVRVVEPLRALRTDSALLTSIIAEQDLRPRLAEAPRIAILHRPLLVGEAGLARVRALLKQDYVVVSEFDDHPMFMEERGVKMEDLLTFRGVHAVQTSTPTLAEALLRENAELAVFPNAVFELPRVRNFQDTEHLTMFFGALNRQKDWAPLMPVLNEVARAVGDRLRFRVVFDEAFFNALETPHKSFEPELVDYASYLNELSAADISFMPLGDTPFNRAKSDLKFIEAGAARVCALASHVVYEGSIQDGTTGVLFRSPAELRATLLRLLAYPEATRRIADAARAYVAQNRMMAYQVQARSDWYRALWERRAELNEALKQRVPELFA</sequence>
<dbReference type="RefSeq" id="WP_052948408.1">
    <property type="nucleotide sequence ID" value="NZ_BANC01000087.1"/>
</dbReference>
<accession>A0A0D6PKG1</accession>
<reference evidence="1 2" key="1">
    <citation type="submission" date="2012-11" db="EMBL/GenBank/DDBJ databases">
        <title>Whole genome sequence of Acidocella aminolytica 101 = DSM 11237.</title>
        <authorList>
            <person name="Azuma Y."/>
            <person name="Higashiura N."/>
            <person name="Hirakawa H."/>
            <person name="Matsushita K."/>
        </authorList>
    </citation>
    <scope>NUCLEOTIDE SEQUENCE [LARGE SCALE GENOMIC DNA]</scope>
    <source>
        <strain evidence="2">101 / DSM 11237</strain>
    </source>
</reference>
<comment type="caution">
    <text evidence="1">The sequence shown here is derived from an EMBL/GenBank/DDBJ whole genome shotgun (WGS) entry which is preliminary data.</text>
</comment>
<dbReference type="InterPro" id="IPR029063">
    <property type="entry name" value="SAM-dependent_MTases_sf"/>
</dbReference>
<organism evidence="1 2">
    <name type="scientific">Acidocella aminolytica 101 = DSM 11237</name>
    <dbReference type="NCBI Taxonomy" id="1120923"/>
    <lineage>
        <taxon>Bacteria</taxon>
        <taxon>Pseudomonadati</taxon>
        <taxon>Pseudomonadota</taxon>
        <taxon>Alphaproteobacteria</taxon>
        <taxon>Acetobacterales</taxon>
        <taxon>Acidocellaceae</taxon>
        <taxon>Acidocella</taxon>
    </lineage>
</organism>
<dbReference type="GO" id="GO:0032259">
    <property type="term" value="P:methylation"/>
    <property type="evidence" value="ECO:0007669"/>
    <property type="project" value="UniProtKB-KW"/>
</dbReference>
<dbReference type="SUPFAM" id="SSF53335">
    <property type="entry name" value="S-adenosyl-L-methionine-dependent methyltransferases"/>
    <property type="match status" value="1"/>
</dbReference>
<dbReference type="EMBL" id="BANC01000087">
    <property type="protein sequence ID" value="GAN81224.1"/>
    <property type="molecule type" value="Genomic_DNA"/>
</dbReference>
<dbReference type="PANTHER" id="PTHR43861">
    <property type="entry name" value="TRANS-ACONITATE 2-METHYLTRANSFERASE-RELATED"/>
    <property type="match status" value="1"/>
</dbReference>
<evidence type="ECO:0000313" key="2">
    <source>
        <dbReference type="Proteomes" id="UP000032668"/>
    </source>
</evidence>
<dbReference type="GO" id="GO:0008168">
    <property type="term" value="F:methyltransferase activity"/>
    <property type="evidence" value="ECO:0007669"/>
    <property type="project" value="UniProtKB-KW"/>
</dbReference>
<dbReference type="CDD" id="cd02440">
    <property type="entry name" value="AdoMet_MTases"/>
    <property type="match status" value="1"/>
</dbReference>
<name>A0A0D6PKG1_9PROT</name>
<dbReference type="Pfam" id="PF13489">
    <property type="entry name" value="Methyltransf_23"/>
    <property type="match status" value="1"/>
</dbReference>
<keyword evidence="1" id="KW-0489">Methyltransferase</keyword>
<evidence type="ECO:0000313" key="1">
    <source>
        <dbReference type="EMBL" id="GAN81224.1"/>
    </source>
</evidence>
<keyword evidence="1" id="KW-0808">Transferase</keyword>
<dbReference type="Gene3D" id="3.40.50.2000">
    <property type="entry name" value="Glycogen Phosphorylase B"/>
    <property type="match status" value="1"/>
</dbReference>